<dbReference type="InterPro" id="IPR008045">
    <property type="entry name" value="MCM2"/>
</dbReference>
<name>A0ABY6L5H3_9ARAC</name>
<dbReference type="Pfam" id="PF13920">
    <property type="entry name" value="zf-C3HC4_3"/>
    <property type="match status" value="1"/>
</dbReference>
<dbReference type="InterPro" id="IPR043136">
    <property type="entry name" value="B30.2/SPRY_sf"/>
</dbReference>
<feature type="region of interest" description="Disordered" evidence="5">
    <location>
        <begin position="1"/>
        <end position="47"/>
    </location>
</feature>
<dbReference type="SMART" id="SM00184">
    <property type="entry name" value="RING"/>
    <property type="match status" value="1"/>
</dbReference>
<accession>A0ABY6L5H3</accession>
<dbReference type="Gene3D" id="3.30.1640.10">
    <property type="entry name" value="mini-chromosome maintenance (MCM) complex, chain A, domain 1"/>
    <property type="match status" value="1"/>
</dbReference>
<evidence type="ECO:0000256" key="1">
    <source>
        <dbReference type="ARBA" id="ARBA00022723"/>
    </source>
</evidence>
<keyword evidence="1" id="KW-0479">Metal-binding</keyword>
<dbReference type="Proteomes" id="UP001235939">
    <property type="component" value="Chromosome 13"/>
</dbReference>
<evidence type="ECO:0000259" key="7">
    <source>
        <dbReference type="PROSITE" id="PS50188"/>
    </source>
</evidence>
<dbReference type="PANTHER" id="PTHR13363">
    <property type="entry name" value="RING FINGER AND SRY DOMAIN-CONTAINING"/>
    <property type="match status" value="1"/>
</dbReference>
<keyword evidence="2 4" id="KW-0863">Zinc-finger</keyword>
<feature type="domain" description="RING-type" evidence="6">
    <location>
        <begin position="482"/>
        <end position="517"/>
    </location>
</feature>
<sequence length="927" mass="104021">MGLCSCKCKRKKRETSDGPSDDSFTTYEKYTSDGTSETSTQSNSRSPIEVGASPLDILIFKALNIFSMVVESTTDRPHSLQELHSLADQDSGWLSVINAMIRAIPSDHPHGPALMAIVLEDCPLPAKETVIMITELLPLASKKALKIFQQRNLCIILGFLAEKLPGPISVALLSGGTLDYLIENLINQKDINIILYSLIALEKFAIASENKLTINEKFNSLQEHPIEKYEPFWFAPGCIQKEIGFCAQWAMDNIFNKEGRNYTFETLGESNIKVILNANDSSEYLKISADGLSARNDRSTFESIRCTYEVNEGIYYYEATLITSGVMQIGWATKESKFLNHEGYGIGDDEFSISYDGCRRLTWFKAGSQPHGHSPWKSGDVLGCLINLKDHQIVFALNGSPLPPFRQVFAFAKSGFFAAASFMVFQQCQFNFGHMPFRFPPKNCKYKTFNESIDIQNEAKIILPRHLQAKLFSEYNSKDDCCTICYDNTASIMLHPCRHTGLCRRCVAMITSCPMCRSNIVSYKELTEKDSTWERFRARGGAGVLHEDGGVRSSTIGRWLDYREGVSESILDWLVVKSATIRHVARPPGRGVIHHRSGDLTTRKGCLSPSQTSLVLVGPGHPPQVRWLDYRKGISVSGSVLPRLKVASGSISTPRNHQRYGHLVRALGRTANGAKLPSEGLQLNASKSESLIWIATILSCPRYFAVRIAGSLDRSSEAQLSSDLPEPSSPGEPFQDESQQNPVSEADEGEELFGENLEADYRAIPALDAYDPAALDDSEYSMLSERDRQAAEDEMRARDREEGRETGRMRHTLIYEESDEEDFRPTRRRNLAERAAHGEEVQDVDMVESIDNLEQMRGHSVREWVTLLGPRTEIRNRFKNFLRTFVNSQGQNLYREKISQMCEGKTETEVLKFIMLVHSVKGPNPDP</sequence>
<evidence type="ECO:0000313" key="8">
    <source>
        <dbReference type="EMBL" id="UYV76223.1"/>
    </source>
</evidence>
<gene>
    <name evidence="8" type="ORF">LAZ67_13003087</name>
</gene>
<feature type="domain" description="B30.2/SPRY" evidence="7">
    <location>
        <begin position="254"/>
        <end position="437"/>
    </location>
</feature>
<dbReference type="InterPro" id="IPR045129">
    <property type="entry name" value="RNF123/RKP/RSPRY1"/>
</dbReference>
<evidence type="ECO:0000256" key="2">
    <source>
        <dbReference type="ARBA" id="ARBA00022771"/>
    </source>
</evidence>
<protein>
    <submittedName>
        <fullName evidence="8">RSPRY1</fullName>
    </submittedName>
</protein>
<keyword evidence="3" id="KW-0862">Zinc</keyword>
<dbReference type="EMBL" id="CP092875">
    <property type="protein sequence ID" value="UYV76223.1"/>
    <property type="molecule type" value="Genomic_DNA"/>
</dbReference>
<reference evidence="8 9" key="1">
    <citation type="submission" date="2022-01" db="EMBL/GenBank/DDBJ databases">
        <title>A chromosomal length assembly of Cordylochernes scorpioides.</title>
        <authorList>
            <person name="Zeh D."/>
            <person name="Zeh J."/>
        </authorList>
    </citation>
    <scope>NUCLEOTIDE SEQUENCE [LARGE SCALE GENOMIC DNA]</scope>
    <source>
        <strain evidence="8">IN4F17</strain>
        <tissue evidence="8">Whole Body</tissue>
    </source>
</reference>
<evidence type="ECO:0000259" key="6">
    <source>
        <dbReference type="PROSITE" id="PS50089"/>
    </source>
</evidence>
<dbReference type="InterPro" id="IPR003877">
    <property type="entry name" value="SPRY_dom"/>
</dbReference>
<dbReference type="PANTHER" id="PTHR13363:SF6">
    <property type="entry name" value="RING FINGER AND SPRY DOMAIN-CONTAINING PROTEIN 1"/>
    <property type="match status" value="1"/>
</dbReference>
<dbReference type="InterPro" id="IPR001870">
    <property type="entry name" value="B30.2/SPRY"/>
</dbReference>
<dbReference type="PROSITE" id="PS50188">
    <property type="entry name" value="B302_SPRY"/>
    <property type="match status" value="1"/>
</dbReference>
<dbReference type="Pfam" id="PF12619">
    <property type="entry name" value="MCM2_N"/>
    <property type="match status" value="1"/>
</dbReference>
<dbReference type="InterPro" id="IPR035774">
    <property type="entry name" value="SPRY_RSPRY1"/>
</dbReference>
<evidence type="ECO:0000256" key="3">
    <source>
        <dbReference type="ARBA" id="ARBA00022833"/>
    </source>
</evidence>
<dbReference type="SUPFAM" id="SSF57850">
    <property type="entry name" value="RING/U-box"/>
    <property type="match status" value="1"/>
</dbReference>
<evidence type="ECO:0000256" key="5">
    <source>
        <dbReference type="SAM" id="MobiDB-lite"/>
    </source>
</evidence>
<keyword evidence="9" id="KW-1185">Reference proteome</keyword>
<dbReference type="CDD" id="cd16566">
    <property type="entry name" value="RING-HC_RSPRY1"/>
    <property type="match status" value="1"/>
</dbReference>
<dbReference type="InterPro" id="IPR001841">
    <property type="entry name" value="Znf_RING"/>
</dbReference>
<dbReference type="InterPro" id="IPR013320">
    <property type="entry name" value="ConA-like_dom_sf"/>
</dbReference>
<dbReference type="PROSITE" id="PS50089">
    <property type="entry name" value="ZF_RING_2"/>
    <property type="match status" value="1"/>
</dbReference>
<dbReference type="InterPro" id="IPR013083">
    <property type="entry name" value="Znf_RING/FYVE/PHD"/>
</dbReference>
<evidence type="ECO:0000313" key="9">
    <source>
        <dbReference type="Proteomes" id="UP001235939"/>
    </source>
</evidence>
<feature type="region of interest" description="Disordered" evidence="5">
    <location>
        <begin position="717"/>
        <end position="748"/>
    </location>
</feature>
<dbReference type="Gene3D" id="3.30.40.10">
    <property type="entry name" value="Zinc/RING finger domain, C3HC4 (zinc finger)"/>
    <property type="match status" value="1"/>
</dbReference>
<dbReference type="SMART" id="SM00449">
    <property type="entry name" value="SPRY"/>
    <property type="match status" value="1"/>
</dbReference>
<feature type="region of interest" description="Disordered" evidence="5">
    <location>
        <begin position="784"/>
        <end position="807"/>
    </location>
</feature>
<dbReference type="SUPFAM" id="SSF49899">
    <property type="entry name" value="Concanavalin A-like lectins/glucanases"/>
    <property type="match status" value="1"/>
</dbReference>
<proteinExistence type="predicted"/>
<evidence type="ECO:0000256" key="4">
    <source>
        <dbReference type="PROSITE-ProRule" id="PRU00175"/>
    </source>
</evidence>
<dbReference type="Gene3D" id="2.60.120.920">
    <property type="match status" value="1"/>
</dbReference>
<dbReference type="CDD" id="cd12883">
    <property type="entry name" value="SPRY_RING"/>
    <property type="match status" value="1"/>
</dbReference>
<dbReference type="Pfam" id="PF00622">
    <property type="entry name" value="SPRY"/>
    <property type="match status" value="1"/>
</dbReference>
<organism evidence="8 9">
    <name type="scientific">Cordylochernes scorpioides</name>
    <dbReference type="NCBI Taxonomy" id="51811"/>
    <lineage>
        <taxon>Eukaryota</taxon>
        <taxon>Metazoa</taxon>
        <taxon>Ecdysozoa</taxon>
        <taxon>Arthropoda</taxon>
        <taxon>Chelicerata</taxon>
        <taxon>Arachnida</taxon>
        <taxon>Pseudoscorpiones</taxon>
        <taxon>Cheliferoidea</taxon>
        <taxon>Chernetidae</taxon>
        <taxon>Cordylochernes</taxon>
    </lineage>
</organism>
<feature type="compositionally biased region" description="Polar residues" evidence="5">
    <location>
        <begin position="22"/>
        <end position="46"/>
    </location>
</feature>